<dbReference type="EMBL" id="FNNF01000049">
    <property type="protein sequence ID" value="SDW76907.1"/>
    <property type="molecule type" value="Genomic_DNA"/>
</dbReference>
<proteinExistence type="predicted"/>
<dbReference type="AlphaFoldDB" id="A0A1H2W8M8"/>
<evidence type="ECO:0000313" key="2">
    <source>
        <dbReference type="Proteomes" id="UP000182429"/>
    </source>
</evidence>
<protein>
    <submittedName>
        <fullName evidence="1">Uncharacterized protein</fullName>
    </submittedName>
</protein>
<sequence length="279" mass="32584">MYIPSKEQMDEAIARLDLLGLSNQFLLEGQYQISSHQELFLIEDNEIIEMIRQFEKANRSYVYHTIAYDTSEGTYIVCLHVSPQSSHWEEERRQLMKQKAIAFCFLADQLNHNGMFDLSLDEHLEVRKMRPLTQESLFVHLVLGKGKANIGYDDTISHHQLSVFLVKTLTKIMEGHKKERVIDALVNLVADAMHIRMAKQTGIRRMMYRLHYDRDKINIRVVESEGEYHFVSDIEPHFYDYYIAIAIICGRILSEEETQVVIKSSLATFFELYKKGATE</sequence>
<name>A0A1H2W8M8_9FIRM</name>
<dbReference type="Proteomes" id="UP000182429">
    <property type="component" value="Unassembled WGS sequence"/>
</dbReference>
<dbReference type="RefSeq" id="WP_074687316.1">
    <property type="nucleotide sequence ID" value="NZ_FNNF01000049.1"/>
</dbReference>
<reference evidence="1 2" key="1">
    <citation type="submission" date="2016-10" db="EMBL/GenBank/DDBJ databases">
        <authorList>
            <person name="de Groot N.N."/>
        </authorList>
    </citation>
    <scope>NUCLEOTIDE SEQUENCE [LARGE SCALE GENOMIC DNA]</scope>
    <source>
        <strain evidence="1 2">S3b</strain>
    </source>
</reference>
<organism evidence="1 2">
    <name type="scientific">Kandleria vitulina</name>
    <dbReference type="NCBI Taxonomy" id="1630"/>
    <lineage>
        <taxon>Bacteria</taxon>
        <taxon>Bacillati</taxon>
        <taxon>Bacillota</taxon>
        <taxon>Erysipelotrichia</taxon>
        <taxon>Erysipelotrichales</taxon>
        <taxon>Coprobacillaceae</taxon>
        <taxon>Kandleria</taxon>
    </lineage>
</organism>
<evidence type="ECO:0000313" key="1">
    <source>
        <dbReference type="EMBL" id="SDW76907.1"/>
    </source>
</evidence>
<gene>
    <name evidence="1" type="ORF">SAMN04487759_1493</name>
</gene>
<accession>A0A1H2W8M8</accession>